<dbReference type="SUPFAM" id="SSF81296">
    <property type="entry name" value="E set domains"/>
    <property type="match status" value="1"/>
</dbReference>
<dbReference type="PANTHER" id="PTHR11412">
    <property type="entry name" value="MACROGLOBULIN / COMPLEMENT"/>
    <property type="match status" value="1"/>
</dbReference>
<evidence type="ECO:0000313" key="2">
    <source>
        <dbReference type="Proteomes" id="UP000695022"/>
    </source>
</evidence>
<reference evidence="3" key="1">
    <citation type="submission" date="2025-08" db="UniProtKB">
        <authorList>
            <consortium name="RefSeq"/>
        </authorList>
    </citation>
    <scope>IDENTIFICATION</scope>
</reference>
<keyword evidence="2" id="KW-1185">Reference proteome</keyword>
<organism evidence="2 3">
    <name type="scientific">Priapulus caudatus</name>
    <name type="common">Priapulid worm</name>
    <dbReference type="NCBI Taxonomy" id="37621"/>
    <lineage>
        <taxon>Eukaryota</taxon>
        <taxon>Metazoa</taxon>
        <taxon>Ecdysozoa</taxon>
        <taxon>Scalidophora</taxon>
        <taxon>Priapulida</taxon>
        <taxon>Priapulimorpha</taxon>
        <taxon>Priapulimorphida</taxon>
        <taxon>Priapulidae</taxon>
        <taxon>Priapulus</taxon>
    </lineage>
</organism>
<feature type="non-terminal residue" evidence="3">
    <location>
        <position position="246"/>
    </location>
</feature>
<dbReference type="GeneID" id="106814944"/>
<gene>
    <name evidence="3" type="primary">LOC106814944</name>
</gene>
<sequence>MWSYLTLRTLYSDSDSGELLVRTEVPDTITDWVGGGFCTSEETGLGISPPFSLRAFQPFFVSYTLPYSVIRGEKVPLIVSVFNYLSECLAISLTLDESVAFDIIDGSEAEICVCGSRSATHRFMIQPRELGDVNITVHAMTADSGSAICRAGAVMSTVTGVRDAITQPLLVEAEGVEKSYSINWFVCPDDGEPFSRRHGSNATIRDLVPDSGRARVSIIGDVMGAPLDNLDGLLKCRTDAGAEHDN</sequence>
<dbReference type="InterPro" id="IPR013783">
    <property type="entry name" value="Ig-like_fold"/>
</dbReference>
<proteinExistence type="predicted"/>
<dbReference type="SMART" id="SM01360">
    <property type="entry name" value="A2M"/>
    <property type="match status" value="1"/>
</dbReference>
<accession>A0ABM1ERK0</accession>
<evidence type="ECO:0000313" key="3">
    <source>
        <dbReference type="RefSeq" id="XP_014674821.1"/>
    </source>
</evidence>
<dbReference type="InterPro" id="IPR050473">
    <property type="entry name" value="A2M/Complement_sys"/>
</dbReference>
<dbReference type="Gene3D" id="2.20.130.20">
    <property type="match status" value="1"/>
</dbReference>
<dbReference type="Gene3D" id="2.60.40.10">
    <property type="entry name" value="Immunoglobulins"/>
    <property type="match status" value="1"/>
</dbReference>
<name>A0ABM1ERK0_PRICU</name>
<feature type="domain" description="Alpha-2-macroglobulin" evidence="1">
    <location>
        <begin position="6"/>
        <end position="95"/>
    </location>
</feature>
<dbReference type="InterPro" id="IPR014756">
    <property type="entry name" value="Ig_E-set"/>
</dbReference>
<evidence type="ECO:0000259" key="1">
    <source>
        <dbReference type="SMART" id="SM01360"/>
    </source>
</evidence>
<dbReference type="Proteomes" id="UP000695022">
    <property type="component" value="Unplaced"/>
</dbReference>
<dbReference type="RefSeq" id="XP_014674821.1">
    <property type="nucleotide sequence ID" value="XM_014819335.1"/>
</dbReference>
<dbReference type="Pfam" id="PF00207">
    <property type="entry name" value="A2M"/>
    <property type="match status" value="1"/>
</dbReference>
<dbReference type="PANTHER" id="PTHR11412:SF171">
    <property type="entry name" value="PREGNANCY ZONE PROTEIN-LIKE PROTEIN"/>
    <property type="match status" value="1"/>
</dbReference>
<dbReference type="InterPro" id="IPR001599">
    <property type="entry name" value="Macroglobln_a2"/>
</dbReference>
<protein>
    <submittedName>
        <fullName evidence="3">Alpha-2-macroglobulin-like</fullName>
    </submittedName>
</protein>